<dbReference type="Pfam" id="PF00440">
    <property type="entry name" value="TetR_N"/>
    <property type="match status" value="1"/>
</dbReference>
<gene>
    <name evidence="5" type="ORF">I585_03235</name>
    <name evidence="4" type="ORF">UAI_02185</name>
</gene>
<dbReference type="STRING" id="71451.RV07_GL003234"/>
<dbReference type="OrthoDB" id="9812993at2"/>
<organism evidence="4 6">
    <name type="scientific">Enterococcus malodoratus ATCC 43197</name>
    <dbReference type="NCBI Taxonomy" id="1158601"/>
    <lineage>
        <taxon>Bacteria</taxon>
        <taxon>Bacillati</taxon>
        <taxon>Bacillota</taxon>
        <taxon>Bacilli</taxon>
        <taxon>Lactobacillales</taxon>
        <taxon>Enterococcaceae</taxon>
        <taxon>Enterococcus</taxon>
    </lineage>
</organism>
<protein>
    <recommendedName>
        <fullName evidence="3">HTH tetR-type domain-containing protein</fullName>
    </recommendedName>
</protein>
<accession>R2P2V5</accession>
<dbReference type="PANTHER" id="PTHR43479">
    <property type="entry name" value="ACREF/ENVCD OPERON REPRESSOR-RELATED"/>
    <property type="match status" value="1"/>
</dbReference>
<dbReference type="PROSITE" id="PS50977">
    <property type="entry name" value="HTH_TETR_2"/>
    <property type="match status" value="1"/>
</dbReference>
<dbReference type="Proteomes" id="UP000013783">
    <property type="component" value="Unassembled WGS sequence"/>
</dbReference>
<dbReference type="RefSeq" id="WP_010741018.1">
    <property type="nucleotide sequence ID" value="NZ_KB946250.1"/>
</dbReference>
<dbReference type="InterPro" id="IPR023772">
    <property type="entry name" value="DNA-bd_HTH_TetR-type_CS"/>
</dbReference>
<comment type="caution">
    <text evidence="4">The sequence shown here is derived from an EMBL/GenBank/DDBJ whole genome shotgun (WGS) entry which is preliminary data.</text>
</comment>
<dbReference type="InterPro" id="IPR001647">
    <property type="entry name" value="HTH_TetR"/>
</dbReference>
<proteinExistence type="predicted"/>
<dbReference type="PRINTS" id="PR00455">
    <property type="entry name" value="HTHTETR"/>
</dbReference>
<dbReference type="GO" id="GO:0003677">
    <property type="term" value="F:DNA binding"/>
    <property type="evidence" value="ECO:0007669"/>
    <property type="project" value="UniProtKB-UniRule"/>
</dbReference>
<feature type="domain" description="HTH tetR-type" evidence="3">
    <location>
        <begin position="10"/>
        <end position="70"/>
    </location>
</feature>
<dbReference type="InterPro" id="IPR050624">
    <property type="entry name" value="HTH-type_Tx_Regulator"/>
</dbReference>
<feature type="DNA-binding region" description="H-T-H motif" evidence="2">
    <location>
        <begin position="33"/>
        <end position="52"/>
    </location>
</feature>
<dbReference type="PANTHER" id="PTHR43479:SF11">
    <property type="entry name" value="ACREF_ENVCD OPERON REPRESSOR-RELATED"/>
    <property type="match status" value="1"/>
</dbReference>
<dbReference type="EMBL" id="ASWA01000004">
    <property type="protein sequence ID" value="EOT64038.1"/>
    <property type="molecule type" value="Genomic_DNA"/>
</dbReference>
<evidence type="ECO:0000256" key="2">
    <source>
        <dbReference type="PROSITE-ProRule" id="PRU00335"/>
    </source>
</evidence>
<evidence type="ECO:0000313" key="4">
    <source>
        <dbReference type="EMBL" id="EOH77548.1"/>
    </source>
</evidence>
<evidence type="ECO:0000313" key="6">
    <source>
        <dbReference type="Proteomes" id="UP000013783"/>
    </source>
</evidence>
<dbReference type="AlphaFoldDB" id="R2P2V5"/>
<dbReference type="PROSITE" id="PS01081">
    <property type="entry name" value="HTH_TETR_1"/>
    <property type="match status" value="1"/>
</dbReference>
<evidence type="ECO:0000313" key="7">
    <source>
        <dbReference type="Proteomes" id="UP000014148"/>
    </source>
</evidence>
<dbReference type="InterPro" id="IPR009057">
    <property type="entry name" value="Homeodomain-like_sf"/>
</dbReference>
<reference evidence="4 6" key="1">
    <citation type="submission" date="2013-02" db="EMBL/GenBank/DDBJ databases">
        <title>The Genome Sequence of Enterococcus malodoratus ATCC_43197.</title>
        <authorList>
            <consortium name="The Broad Institute Genome Sequencing Platform"/>
            <consortium name="The Broad Institute Genome Sequencing Center for Infectious Disease"/>
            <person name="Earl A.M."/>
            <person name="Gilmore M.S."/>
            <person name="Lebreton F."/>
            <person name="Walker B."/>
            <person name="Young S.K."/>
            <person name="Zeng Q."/>
            <person name="Gargeya S."/>
            <person name="Fitzgerald M."/>
            <person name="Haas B."/>
            <person name="Abouelleil A."/>
            <person name="Alvarado L."/>
            <person name="Arachchi H.M."/>
            <person name="Berlin A.M."/>
            <person name="Chapman S.B."/>
            <person name="Dewar J."/>
            <person name="Goldberg J."/>
            <person name="Griggs A."/>
            <person name="Gujja S."/>
            <person name="Hansen M."/>
            <person name="Howarth C."/>
            <person name="Imamovic A."/>
            <person name="Larimer J."/>
            <person name="McCowan C."/>
            <person name="Murphy C."/>
            <person name="Neiman D."/>
            <person name="Pearson M."/>
            <person name="Priest M."/>
            <person name="Roberts A."/>
            <person name="Saif S."/>
            <person name="Shea T."/>
            <person name="Sisk P."/>
            <person name="Sykes S."/>
            <person name="Wortman J."/>
            <person name="Nusbaum C."/>
            <person name="Birren B."/>
        </authorList>
    </citation>
    <scope>NUCLEOTIDE SEQUENCE [LARGE SCALE GENOMIC DNA]</scope>
    <source>
        <strain evidence="4 6">ATCC 43197</strain>
    </source>
</reference>
<dbReference type="Proteomes" id="UP000014148">
    <property type="component" value="Unassembled WGS sequence"/>
</dbReference>
<dbReference type="Gene3D" id="1.10.357.10">
    <property type="entry name" value="Tetracycline Repressor, domain 2"/>
    <property type="match status" value="1"/>
</dbReference>
<evidence type="ECO:0000256" key="1">
    <source>
        <dbReference type="ARBA" id="ARBA00023125"/>
    </source>
</evidence>
<dbReference type="PATRIC" id="fig|1158601.3.peg.2158"/>
<dbReference type="EMBL" id="AJAK01000015">
    <property type="protein sequence ID" value="EOH77548.1"/>
    <property type="molecule type" value="Genomic_DNA"/>
</dbReference>
<reference evidence="5 7" key="2">
    <citation type="submission" date="2013-03" db="EMBL/GenBank/DDBJ databases">
        <title>The Genome Sequence of Enterococcus malodoratus ATCC_43197 (PacBio/Illumina hybrid assembly).</title>
        <authorList>
            <consortium name="The Broad Institute Genomics Platform"/>
            <consortium name="The Broad Institute Genome Sequencing Center for Infectious Disease"/>
            <person name="Earl A."/>
            <person name="Russ C."/>
            <person name="Gilmore M."/>
            <person name="Surin D."/>
            <person name="Walker B."/>
            <person name="Young S."/>
            <person name="Zeng Q."/>
            <person name="Gargeya S."/>
            <person name="Fitzgerald M."/>
            <person name="Haas B."/>
            <person name="Abouelleil A."/>
            <person name="Allen A.W."/>
            <person name="Alvarado L."/>
            <person name="Arachchi H.M."/>
            <person name="Berlin A.M."/>
            <person name="Chapman S.B."/>
            <person name="Gainer-Dewar J."/>
            <person name="Goldberg J."/>
            <person name="Griggs A."/>
            <person name="Gujja S."/>
            <person name="Hansen M."/>
            <person name="Howarth C."/>
            <person name="Imamovic A."/>
            <person name="Ireland A."/>
            <person name="Larimer J."/>
            <person name="McCowan C."/>
            <person name="Murphy C."/>
            <person name="Pearson M."/>
            <person name="Poon T.W."/>
            <person name="Priest M."/>
            <person name="Roberts A."/>
            <person name="Saif S."/>
            <person name="Shea T."/>
            <person name="Sisk P."/>
            <person name="Sykes S."/>
            <person name="Wortman J."/>
            <person name="Nusbaum C."/>
            <person name="Birren B."/>
        </authorList>
    </citation>
    <scope>NUCLEOTIDE SEQUENCE [LARGE SCALE GENOMIC DNA]</scope>
    <source>
        <strain evidence="5 7">ATCC 43197</strain>
    </source>
</reference>
<name>R2P2V5_9ENTE</name>
<keyword evidence="1 2" id="KW-0238">DNA-binding</keyword>
<evidence type="ECO:0000259" key="3">
    <source>
        <dbReference type="PROSITE" id="PS50977"/>
    </source>
</evidence>
<dbReference type="eggNOG" id="COG1309">
    <property type="taxonomic scope" value="Bacteria"/>
</dbReference>
<sequence>MPKFSAHERQVIAEKIVAVAEELFCEYGLKKVTIEEIAKASAIAKGSFYAFFPSKEELYFSILVDCQKRMWLQMEVYLAENQQLAPRDLVKKTLLFMFELMDQYPLIQNTDSETMALLLRKLPPEAVEAHSGEDAAALQLFEPYGIRFTQPIDVVTKVFQALYGARVMMENEEKQMLDQVISVMCEGLVNQLVEEK</sequence>
<dbReference type="SUPFAM" id="SSF46689">
    <property type="entry name" value="Homeodomain-like"/>
    <property type="match status" value="1"/>
</dbReference>
<evidence type="ECO:0000313" key="5">
    <source>
        <dbReference type="EMBL" id="EOT64038.1"/>
    </source>
</evidence>
<keyword evidence="7" id="KW-1185">Reference proteome</keyword>